<sequence length="242" mass="28106">MQYLRPEDTIHKSYLNRLLIEIVDNPILSSNLAFKGGTCAQMLRFLDRFSVDLDFDVITMTDESKLRNEFRNIFNHLGLTMIKESTPALFFQLKYASETGKRSAIKTSASIIKIKTNEYKIQYLSEIDRLANCQTIEAMFANKLVAIIDRYKLHKSIAGRDIYDTHHFFIQGYSYKDEVILERTGQEPKAYLKYLIEFIKDKVTQTIVNEDLNSLLPADKFQQIRKVLIPETLSFLAREVGK</sequence>
<evidence type="ECO:0008006" key="3">
    <source>
        <dbReference type="Google" id="ProtNLM"/>
    </source>
</evidence>
<gene>
    <name evidence="1" type="ORF">COT49_00635</name>
</gene>
<evidence type="ECO:0000313" key="1">
    <source>
        <dbReference type="EMBL" id="PIS23339.1"/>
    </source>
</evidence>
<organism evidence="1 2">
    <name type="scientific">candidate division WWE3 bacterium CG08_land_8_20_14_0_20_40_13</name>
    <dbReference type="NCBI Taxonomy" id="1975084"/>
    <lineage>
        <taxon>Bacteria</taxon>
        <taxon>Katanobacteria</taxon>
    </lineage>
</organism>
<dbReference type="EMBL" id="PEYT01000004">
    <property type="protein sequence ID" value="PIS23339.1"/>
    <property type="molecule type" value="Genomic_DNA"/>
</dbReference>
<proteinExistence type="predicted"/>
<dbReference type="AlphaFoldDB" id="A0A2H0XGR2"/>
<reference evidence="2" key="1">
    <citation type="submission" date="2017-09" db="EMBL/GenBank/DDBJ databases">
        <title>Depth-based differentiation of microbial function through sediment-hosted aquifers and enrichment of novel symbionts in the deep terrestrial subsurface.</title>
        <authorList>
            <person name="Probst A.J."/>
            <person name="Ladd B."/>
            <person name="Jarett J.K."/>
            <person name="Geller-Mcgrath D.E."/>
            <person name="Sieber C.M.K."/>
            <person name="Emerson J.B."/>
            <person name="Anantharaman K."/>
            <person name="Thomas B.C."/>
            <person name="Malmstrom R."/>
            <person name="Stieglmeier M."/>
            <person name="Klingl A."/>
            <person name="Woyke T."/>
            <person name="Ryan C.M."/>
            <person name="Banfield J.F."/>
        </authorList>
    </citation>
    <scope>NUCLEOTIDE SEQUENCE [LARGE SCALE GENOMIC DNA]</scope>
</reference>
<accession>A0A2H0XGR2</accession>
<dbReference type="InterPro" id="IPR014942">
    <property type="entry name" value="AbiEii"/>
</dbReference>
<dbReference type="Pfam" id="PF08843">
    <property type="entry name" value="AbiEii"/>
    <property type="match status" value="1"/>
</dbReference>
<protein>
    <recommendedName>
        <fullName evidence="3">Nucleotidyl transferase AbiEii/AbiGii toxin family protein</fullName>
    </recommendedName>
</protein>
<dbReference type="Gene3D" id="3.10.450.620">
    <property type="entry name" value="JHP933, nucleotidyltransferase-like core domain"/>
    <property type="match status" value="1"/>
</dbReference>
<evidence type="ECO:0000313" key="2">
    <source>
        <dbReference type="Proteomes" id="UP000230340"/>
    </source>
</evidence>
<dbReference type="Proteomes" id="UP000230340">
    <property type="component" value="Unassembled WGS sequence"/>
</dbReference>
<comment type="caution">
    <text evidence="1">The sequence shown here is derived from an EMBL/GenBank/DDBJ whole genome shotgun (WGS) entry which is preliminary data.</text>
</comment>
<name>A0A2H0XGR2_UNCKA</name>